<evidence type="ECO:0000256" key="6">
    <source>
        <dbReference type="SAM" id="MobiDB-lite"/>
    </source>
</evidence>
<keyword evidence="2 5" id="KW-0863">Zinc-finger</keyword>
<dbReference type="PROSITE" id="PS50016">
    <property type="entry name" value="ZF_PHD_2"/>
    <property type="match status" value="1"/>
</dbReference>
<evidence type="ECO:0000313" key="10">
    <source>
        <dbReference type="Proteomes" id="UP000693970"/>
    </source>
</evidence>
<proteinExistence type="predicted"/>
<feature type="domain" description="PHD-type" evidence="7">
    <location>
        <begin position="461"/>
        <end position="513"/>
    </location>
</feature>
<dbReference type="OrthoDB" id="336088at2759"/>
<keyword evidence="10" id="KW-1185">Reference proteome</keyword>
<name>A0A9K3KMX6_9STRA</name>
<evidence type="ECO:0000259" key="8">
    <source>
        <dbReference type="PROSITE" id="PS51156"/>
    </source>
</evidence>
<dbReference type="Proteomes" id="UP000693970">
    <property type="component" value="Unassembled WGS sequence"/>
</dbReference>
<evidence type="ECO:0000256" key="5">
    <source>
        <dbReference type="PROSITE-ProRule" id="PRU00146"/>
    </source>
</evidence>
<evidence type="ECO:0000256" key="1">
    <source>
        <dbReference type="ARBA" id="ARBA00022723"/>
    </source>
</evidence>
<gene>
    <name evidence="9" type="ORF">IV203_005709</name>
</gene>
<keyword evidence="3" id="KW-0862">Zinc</keyword>
<feature type="region of interest" description="Disordered" evidence="6">
    <location>
        <begin position="330"/>
        <end position="359"/>
    </location>
</feature>
<evidence type="ECO:0000256" key="3">
    <source>
        <dbReference type="ARBA" id="ARBA00022833"/>
    </source>
</evidence>
<accession>A0A9K3KMX6</accession>
<evidence type="ECO:0000259" key="7">
    <source>
        <dbReference type="PROSITE" id="PS50016"/>
    </source>
</evidence>
<sequence>MPRPLGPSGNALEFVKQKKSKHYSVFEALHSMTLFDVTYGLEQKRRRCDSISTVETCAIICFGGHQVNLMSCAESTVEKTGQKIGHGDATSDIMAVASTMTESRKERPPLVATLKMDTCKPPPPTLLGKKQSPQTRRKEEEEFSTSLERVKSRRLNGRAPATEGSYDSEVATVEKENVLRRSLVLEVSGWDFPAGSMEKSKFVGESLRMGLDAKKIVSGETSEVAPHEETVLIYPSTPPRKTRRARRKPIRYDEKSLEDNIIGVSAQIERPLFGSPRSRRRVNEDPTFENKIKPKANGVEFDTRFLNFAVSPDGSKMEEKLVWTLTDQSGDIVPHDSREADLESIPDPPKRRKQSSRVGPMYQARIPKKREIVGNRTIDWEGMPGFDKIWDPDVAAAAENEGQDITGYLRNVPRMPLYKTEFLMKLLHENNYDVDRAAADAKKVEQFREIYKLDNQRELEDDWCTYQDGKCKFADDEHTLVVCDGCGRAYHLECVKLDSVPSGQWFCPVCHGHVTGLSSAIPRTTT</sequence>
<feature type="region of interest" description="Disordered" evidence="6">
    <location>
        <begin position="115"/>
        <end position="168"/>
    </location>
</feature>
<dbReference type="PROSITE" id="PS51156">
    <property type="entry name" value="ELM2"/>
    <property type="match status" value="1"/>
</dbReference>
<evidence type="ECO:0000256" key="4">
    <source>
        <dbReference type="ARBA" id="ARBA00023242"/>
    </source>
</evidence>
<dbReference type="InterPro" id="IPR001965">
    <property type="entry name" value="Znf_PHD"/>
</dbReference>
<evidence type="ECO:0000256" key="2">
    <source>
        <dbReference type="ARBA" id="ARBA00022771"/>
    </source>
</evidence>
<dbReference type="EMBL" id="JAGRRH010000021">
    <property type="protein sequence ID" value="KAG7346640.1"/>
    <property type="molecule type" value="Genomic_DNA"/>
</dbReference>
<reference evidence="9" key="2">
    <citation type="submission" date="2021-04" db="EMBL/GenBank/DDBJ databases">
        <authorList>
            <person name="Podell S."/>
        </authorList>
    </citation>
    <scope>NUCLEOTIDE SEQUENCE</scope>
    <source>
        <strain evidence="9">Hildebrandi</strain>
    </source>
</reference>
<keyword evidence="1" id="KW-0479">Metal-binding</keyword>
<protein>
    <submittedName>
        <fullName evidence="9">PHD-finger domain containing protein</fullName>
    </submittedName>
</protein>
<keyword evidence="4" id="KW-0539">Nucleus</keyword>
<dbReference type="SMART" id="SM00249">
    <property type="entry name" value="PHD"/>
    <property type="match status" value="1"/>
</dbReference>
<dbReference type="InterPro" id="IPR000949">
    <property type="entry name" value="ELM2_dom"/>
</dbReference>
<dbReference type="GO" id="GO:0008270">
    <property type="term" value="F:zinc ion binding"/>
    <property type="evidence" value="ECO:0007669"/>
    <property type="project" value="UniProtKB-KW"/>
</dbReference>
<dbReference type="PANTHER" id="PTHR24102:SF28">
    <property type="entry name" value="PHD-TYPE DOMAIN-CONTAINING PROTEIN"/>
    <property type="match status" value="1"/>
</dbReference>
<evidence type="ECO:0000313" key="9">
    <source>
        <dbReference type="EMBL" id="KAG7346640.1"/>
    </source>
</evidence>
<comment type="caution">
    <text evidence="9">The sequence shown here is derived from an EMBL/GenBank/DDBJ whole genome shotgun (WGS) entry which is preliminary data.</text>
</comment>
<organism evidence="9 10">
    <name type="scientific">Nitzschia inconspicua</name>
    <dbReference type="NCBI Taxonomy" id="303405"/>
    <lineage>
        <taxon>Eukaryota</taxon>
        <taxon>Sar</taxon>
        <taxon>Stramenopiles</taxon>
        <taxon>Ochrophyta</taxon>
        <taxon>Bacillariophyta</taxon>
        <taxon>Bacillariophyceae</taxon>
        <taxon>Bacillariophycidae</taxon>
        <taxon>Bacillariales</taxon>
        <taxon>Bacillariaceae</taxon>
        <taxon>Nitzschia</taxon>
    </lineage>
</organism>
<dbReference type="Pfam" id="PF00628">
    <property type="entry name" value="PHD"/>
    <property type="match status" value="1"/>
</dbReference>
<reference evidence="9" key="1">
    <citation type="journal article" date="2021" name="Sci. Rep.">
        <title>Diploid genomic architecture of Nitzschia inconspicua, an elite biomass production diatom.</title>
        <authorList>
            <person name="Oliver A."/>
            <person name="Podell S."/>
            <person name="Pinowska A."/>
            <person name="Traller J.C."/>
            <person name="Smith S.R."/>
            <person name="McClure R."/>
            <person name="Beliaev A."/>
            <person name="Bohutskyi P."/>
            <person name="Hill E.A."/>
            <person name="Rabines A."/>
            <person name="Zheng H."/>
            <person name="Allen L.Z."/>
            <person name="Kuo A."/>
            <person name="Grigoriev I.V."/>
            <person name="Allen A.E."/>
            <person name="Hazlebeck D."/>
            <person name="Allen E.E."/>
        </authorList>
    </citation>
    <scope>NUCLEOTIDE SEQUENCE</scope>
    <source>
        <strain evidence="9">Hildebrandi</strain>
    </source>
</reference>
<dbReference type="PANTHER" id="PTHR24102">
    <property type="entry name" value="PHD FINGER PROTEIN"/>
    <property type="match status" value="1"/>
</dbReference>
<feature type="domain" description="ELM2" evidence="8">
    <location>
        <begin position="354"/>
        <end position="445"/>
    </location>
</feature>
<dbReference type="InterPro" id="IPR019787">
    <property type="entry name" value="Znf_PHD-finger"/>
</dbReference>
<dbReference type="AlphaFoldDB" id="A0A9K3KMX6"/>